<dbReference type="Proteomes" id="UP000076925">
    <property type="component" value="Unassembled WGS sequence"/>
</dbReference>
<dbReference type="Pfam" id="PF05226">
    <property type="entry name" value="CHASE2"/>
    <property type="match status" value="1"/>
</dbReference>
<evidence type="ECO:0000259" key="1">
    <source>
        <dbReference type="Pfam" id="PF05226"/>
    </source>
</evidence>
<feature type="domain" description="CHASE2" evidence="1">
    <location>
        <begin position="398"/>
        <end position="504"/>
    </location>
</feature>
<accession>A0A139XAV0</accession>
<reference evidence="2 3" key="1">
    <citation type="journal article" date="2013" name="Genome Biol. Evol.">
        <title>Genomes of Stigonematalean cyanobacteria (subsection V) and the evolution of oxygenic photosynthesis from prokaryotes to plastids.</title>
        <authorList>
            <person name="Dagan T."/>
            <person name="Roettger M."/>
            <person name="Stucken K."/>
            <person name="Landan G."/>
            <person name="Koch R."/>
            <person name="Major P."/>
            <person name="Gould S.B."/>
            <person name="Goremykin V.V."/>
            <person name="Rippka R."/>
            <person name="Tandeau de Marsac N."/>
            <person name="Gugger M."/>
            <person name="Lockhart P.J."/>
            <person name="Allen J.F."/>
            <person name="Brune I."/>
            <person name="Maus I."/>
            <person name="Puhler A."/>
            <person name="Martin W.F."/>
        </authorList>
    </citation>
    <scope>NUCLEOTIDE SEQUENCE [LARGE SCALE GENOMIC DNA]</scope>
    <source>
        <strain evidence="2 3">PCC 7110</strain>
    </source>
</reference>
<dbReference type="InterPro" id="IPR007890">
    <property type="entry name" value="CHASE2"/>
</dbReference>
<evidence type="ECO:0000313" key="2">
    <source>
        <dbReference type="EMBL" id="KYC41773.1"/>
    </source>
</evidence>
<proteinExistence type="predicted"/>
<evidence type="ECO:0000313" key="3">
    <source>
        <dbReference type="Proteomes" id="UP000076925"/>
    </source>
</evidence>
<name>A0A139XAV0_9CYAN</name>
<organism evidence="2 3">
    <name type="scientific">Scytonema hofmannii PCC 7110</name>
    <dbReference type="NCBI Taxonomy" id="128403"/>
    <lineage>
        <taxon>Bacteria</taxon>
        <taxon>Bacillati</taxon>
        <taxon>Cyanobacteriota</taxon>
        <taxon>Cyanophyceae</taxon>
        <taxon>Nostocales</taxon>
        <taxon>Scytonemataceae</taxon>
        <taxon>Scytonema</taxon>
    </lineage>
</organism>
<sequence>MNNFYLKIQKVARTCLFELSWGKSQHITAELSYPENIILSYQEWQKVYCNFYSNQSRGKVIDKGVIAPPPVDWQAQLVQSEAKFLYEFHQWLRNKELYEIRIKLSQKALEQTNRSVKDNSANTIDIFISCNCSELEYLPWEAWEISTEFVSGKLRIVRQPLNIRQEVVNLNKKSSRKARLLAIFGDETGLSFDEELRAIKSLKNQATVKVLRWKPNQDINEFKGEIIKSLITQCWDMLFFAGHSNKTNFTGGQLSIAPNVTIALSEIEKPLKTAIANGLQFALFNSCDGLSIANKLIDLGLSQVAIMREKVHNRVAGEFFVQFLNAIKEYRDVHEALLAANDYLKTEKNLTYPSAYLITSLFRHPDAELFRLKPFGIQHQIRKWLPTPCEIFTLGTLVILSLFQPVQEAVLDWQVGMQAAYRNVTKQIPPKTHPPVLLIHIDEVSLNEAGTKAHKFNPIDRSYFAKLIDKATTFSIKIIGIDYLFDRLTEDDKILSTSIKNSINNNGTWFIFANTTYNNKPQGILKEVADLNQTLQGNADKFAGYLSLVQASTDCIESCPFSYLIALVSF</sequence>
<comment type="caution">
    <text evidence="2">The sequence shown here is derived from an EMBL/GenBank/DDBJ whole genome shotgun (WGS) entry which is preliminary data.</text>
</comment>
<protein>
    <recommendedName>
        <fullName evidence="1">CHASE2 domain-containing protein</fullName>
    </recommendedName>
</protein>
<dbReference type="RefSeq" id="WP_017748819.1">
    <property type="nucleotide sequence ID" value="NZ_KQ976354.1"/>
</dbReference>
<dbReference type="STRING" id="128403.WA1_17235"/>
<keyword evidence="3" id="KW-1185">Reference proteome</keyword>
<dbReference type="AlphaFoldDB" id="A0A139XAV0"/>
<dbReference type="EMBL" id="ANNX02000020">
    <property type="protein sequence ID" value="KYC41773.1"/>
    <property type="molecule type" value="Genomic_DNA"/>
</dbReference>
<gene>
    <name evidence="2" type="ORF">WA1_17235</name>
</gene>